<evidence type="ECO:0000256" key="2">
    <source>
        <dbReference type="ARBA" id="ARBA00022540"/>
    </source>
</evidence>
<sequence length="852" mass="96155">MSRFFRGDSDSDSEDLTSSSSEESFYSSEEEKSDGEEEKEKDQSKTAAQGGLNRFMRGGVDEDSDDDEDVKRVVKSAKDKRYDEMTAAVKVIDNGLKINDWVTIASEFDKLTKLISKATTLISTSGVPKFYIRCLVHLEDGLKEVLDSKKKMNASNSKALNSMRQKLRKNNKAYEKDLEEFRKAPVEEEGADDESDEKDEDSDSDSDDESSAGVNKWLKKSADKPKKDATKKKTVEAASAQDIAADIDDGFTTVGKGGKVADYTSENLFKKLNEIIEARGKKNTDRTEQITILNKLLAVSATPYQKIKVLLVMVSSQFDYVPSITGYMPIESWKRAEEHINSLFKTLEEHPEIKVFEDAEEIDEEDKEAVKNATEVRGSIASFIERLDEEFIKSLQIIDPHTPEYLARLSDQSSLYSIIVRSQAYFESRNLTESLTRVIMKRLEHLYYKTAEVSKTLEESVQKSLPDSLKSHIVDQTEDVTKLIHSLCVYLYKNASSLLRTRAMLCHVFHHSIHDRFHVARDMLLMSHLQDSIHQADVATQILHNRTMVQLGLCAFREGMVKEAHACLQEISGTGRVKELLAQGLQLQKYTNLTPEQEKLEKQRQLPFHMHINLELLECVYLTCSMLLEIPSMAAAGSNPEARKKVISKPFRRLLDYSERQVFAGPPENTRDHIMGASKALAAGDWIKSRDLICSIKIWELIANPEHIKEMLARKIQEEGLRTYLFTYASYYSTVGLEQLGSMFDLAAPAVYSIVSKMIFSEEIQASLDQVKGVVVLHRVEPSRLQVLSLLFADKAASLVESNEKTLEQKVATPGNNTGLKTGQGNRRYPAGDNKWNQTRNKRSQVKAGGRS</sequence>
<dbReference type="InterPro" id="IPR036390">
    <property type="entry name" value="WH_DNA-bd_sf"/>
</dbReference>
<keyword evidence="8" id="KW-1185">Reference proteome</keyword>
<comment type="function">
    <text evidence="4">Component of the eukaryotic translation initiation factor 3 (eIF-3) complex, which is involved in protein synthesis of a specialized repertoire of mRNAs and, together with other initiation factors, stimulates binding of mRNA and methionyl-tRNAi to the 40S ribosome. The eIF-3 complex specifically targets and initiates translation of a subset of mRNAs involved in cell proliferation.</text>
</comment>
<dbReference type="Pfam" id="PF26569">
    <property type="entry name" value="EIF3CL_C"/>
    <property type="match status" value="1"/>
</dbReference>
<keyword evidence="1 4" id="KW-0963">Cytoplasm</keyword>
<feature type="domain" description="PCI" evidence="6">
    <location>
        <begin position="608"/>
        <end position="782"/>
    </location>
</feature>
<evidence type="ECO:0000313" key="7">
    <source>
        <dbReference type="EMBL" id="KAK9763258.1"/>
    </source>
</evidence>
<feature type="region of interest" description="Disordered" evidence="5">
    <location>
        <begin position="180"/>
        <end position="237"/>
    </location>
</feature>
<keyword evidence="3 4" id="KW-0648">Protein biosynthesis</keyword>
<dbReference type="InterPro" id="IPR008905">
    <property type="entry name" value="EIF3C_N_dom"/>
</dbReference>
<feature type="compositionally biased region" description="Acidic residues" evidence="5">
    <location>
        <begin position="187"/>
        <end position="210"/>
    </location>
</feature>
<dbReference type="GO" id="GO:0003743">
    <property type="term" value="F:translation initiation factor activity"/>
    <property type="evidence" value="ECO:0007669"/>
    <property type="project" value="UniProtKB-KW"/>
</dbReference>
<dbReference type="Gene3D" id="1.10.10.10">
    <property type="entry name" value="Winged helix-like DNA-binding domain superfamily/Winged helix DNA-binding domain"/>
    <property type="match status" value="1"/>
</dbReference>
<evidence type="ECO:0000256" key="5">
    <source>
        <dbReference type="SAM" id="MobiDB-lite"/>
    </source>
</evidence>
<dbReference type="EMBL" id="JASJQH010000688">
    <property type="protein sequence ID" value="KAK9763258.1"/>
    <property type="molecule type" value="Genomic_DNA"/>
</dbReference>
<dbReference type="InterPro" id="IPR027516">
    <property type="entry name" value="EIF3C"/>
</dbReference>
<comment type="similarity">
    <text evidence="4">Belongs to the eIF-3 subunit C family.</text>
</comment>
<dbReference type="SUPFAM" id="SSF46785">
    <property type="entry name" value="Winged helix' DNA-binding domain"/>
    <property type="match status" value="1"/>
</dbReference>
<protein>
    <recommendedName>
        <fullName evidence="4">Eukaryotic translation initiation factor 3 subunit C</fullName>
        <shortName evidence="4">eIF3c</shortName>
    </recommendedName>
    <alternativeName>
        <fullName evidence="4">Eukaryotic translation initiation factor 3 93 kDa subunit homolog</fullName>
        <shortName evidence="4">eIF3 p93</shortName>
    </alternativeName>
    <alternativeName>
        <fullName evidence="4">Translation initiation factor eIF3, p93 subunit homolog</fullName>
    </alternativeName>
</protein>
<evidence type="ECO:0000256" key="1">
    <source>
        <dbReference type="ARBA" id="ARBA00022490"/>
    </source>
</evidence>
<keyword evidence="2 4" id="KW-0396">Initiation factor</keyword>
<comment type="subunit">
    <text evidence="4">Component of the eukaryotic translation initiation factor 3 (eIF-3) complex.</text>
</comment>
<feature type="region of interest" description="Disordered" evidence="5">
    <location>
        <begin position="1"/>
        <end position="71"/>
    </location>
</feature>
<dbReference type="PANTHER" id="PTHR13937:SF0">
    <property type="entry name" value="EUKARYOTIC TRANSLATION INITIATION FACTOR 3 SUBUNIT C-RELATED"/>
    <property type="match status" value="1"/>
</dbReference>
<evidence type="ECO:0000313" key="8">
    <source>
        <dbReference type="Proteomes" id="UP001479436"/>
    </source>
</evidence>
<feature type="compositionally biased region" description="Basic and acidic residues" evidence="5">
    <location>
        <begin position="220"/>
        <end position="235"/>
    </location>
</feature>
<dbReference type="InterPro" id="IPR000717">
    <property type="entry name" value="PCI_dom"/>
</dbReference>
<dbReference type="PANTHER" id="PTHR13937">
    <property type="entry name" value="EUKARYOTIC TRANSLATION INITATION FACTOR 3, SUBUNIT 8 EIF3S8 -RELATED"/>
    <property type="match status" value="1"/>
</dbReference>
<accession>A0ABR2WP00</accession>
<feature type="compositionally biased region" description="Polar residues" evidence="5">
    <location>
        <begin position="814"/>
        <end position="825"/>
    </location>
</feature>
<gene>
    <name evidence="4 7" type="primary">NIP1</name>
    <name evidence="7" type="ORF">K7432_010231</name>
</gene>
<dbReference type="SMART" id="SM00088">
    <property type="entry name" value="PINT"/>
    <property type="match status" value="1"/>
</dbReference>
<dbReference type="HAMAP" id="MF_03002">
    <property type="entry name" value="eIF3c"/>
    <property type="match status" value="1"/>
</dbReference>
<dbReference type="InterPro" id="IPR058999">
    <property type="entry name" value="EIF3CL_C"/>
</dbReference>
<organism evidence="7 8">
    <name type="scientific">Basidiobolus ranarum</name>
    <dbReference type="NCBI Taxonomy" id="34480"/>
    <lineage>
        <taxon>Eukaryota</taxon>
        <taxon>Fungi</taxon>
        <taxon>Fungi incertae sedis</taxon>
        <taxon>Zoopagomycota</taxon>
        <taxon>Entomophthoromycotina</taxon>
        <taxon>Basidiobolomycetes</taxon>
        <taxon>Basidiobolales</taxon>
        <taxon>Basidiobolaceae</taxon>
        <taxon>Basidiobolus</taxon>
    </lineage>
</organism>
<dbReference type="Proteomes" id="UP001479436">
    <property type="component" value="Unassembled WGS sequence"/>
</dbReference>
<evidence type="ECO:0000259" key="6">
    <source>
        <dbReference type="PROSITE" id="PS50250"/>
    </source>
</evidence>
<proteinExistence type="inferred from homology"/>
<comment type="caution">
    <text evidence="7">The sequence shown here is derived from an EMBL/GenBank/DDBJ whole genome shotgun (WGS) entry which is preliminary data.</text>
</comment>
<dbReference type="PROSITE" id="PS50250">
    <property type="entry name" value="PCI"/>
    <property type="match status" value="1"/>
</dbReference>
<feature type="compositionally biased region" description="Low complexity" evidence="5">
    <location>
        <begin position="16"/>
        <end position="27"/>
    </location>
</feature>
<comment type="subcellular location">
    <subcellularLocation>
        <location evidence="4">Cytoplasm</location>
    </subcellularLocation>
</comment>
<name>A0ABR2WP00_9FUNG</name>
<dbReference type="Pfam" id="PF01399">
    <property type="entry name" value="PCI"/>
    <property type="match status" value="1"/>
</dbReference>
<evidence type="ECO:0000256" key="4">
    <source>
        <dbReference type="HAMAP-Rule" id="MF_03002"/>
    </source>
</evidence>
<dbReference type="Pfam" id="PF05470">
    <property type="entry name" value="eIF-3c_N"/>
    <property type="match status" value="1"/>
</dbReference>
<feature type="region of interest" description="Disordered" evidence="5">
    <location>
        <begin position="808"/>
        <end position="852"/>
    </location>
</feature>
<evidence type="ECO:0000256" key="3">
    <source>
        <dbReference type="ARBA" id="ARBA00022917"/>
    </source>
</evidence>
<reference evidence="7 8" key="1">
    <citation type="submission" date="2023-04" db="EMBL/GenBank/DDBJ databases">
        <title>Genome of Basidiobolus ranarum AG-B5.</title>
        <authorList>
            <person name="Stajich J.E."/>
            <person name="Carter-House D."/>
            <person name="Gryganskyi A."/>
        </authorList>
    </citation>
    <scope>NUCLEOTIDE SEQUENCE [LARGE SCALE GENOMIC DNA]</scope>
    <source>
        <strain evidence="7 8">AG-B5</strain>
    </source>
</reference>
<dbReference type="InterPro" id="IPR036388">
    <property type="entry name" value="WH-like_DNA-bd_sf"/>
</dbReference>